<organism evidence="1 2">
    <name type="scientific">Brucella intermedia GD04153</name>
    <dbReference type="NCBI Taxonomy" id="2975438"/>
    <lineage>
        <taxon>Bacteria</taxon>
        <taxon>Pseudomonadati</taxon>
        <taxon>Pseudomonadota</taxon>
        <taxon>Alphaproteobacteria</taxon>
        <taxon>Hyphomicrobiales</taxon>
        <taxon>Brucellaceae</taxon>
        <taxon>Brucella/Ochrobactrum group</taxon>
        <taxon>Brucella</taxon>
    </lineage>
</organism>
<dbReference type="AlphaFoldDB" id="A0AA42H7L1"/>
<evidence type="ECO:0000313" key="2">
    <source>
        <dbReference type="Proteomes" id="UP001158087"/>
    </source>
</evidence>
<name>A0AA42H7L1_9HYPH</name>
<evidence type="ECO:0000313" key="1">
    <source>
        <dbReference type="EMBL" id="MDH0127063.1"/>
    </source>
</evidence>
<reference evidence="1" key="1">
    <citation type="submission" date="2022-09" db="EMBL/GenBank/DDBJ databases">
        <title>Intensive care unit water sources are persistently colonized with multi-drug resistant bacteria and are the site of extensive horizontal gene transfer of antibiotic resistance genes.</title>
        <authorList>
            <person name="Diorio-Toth L."/>
        </authorList>
    </citation>
    <scope>NUCLEOTIDE SEQUENCE</scope>
    <source>
        <strain evidence="1">GD04153</strain>
    </source>
</reference>
<gene>
    <name evidence="1" type="ORF">N7376_24140</name>
</gene>
<dbReference type="EMBL" id="JAODYY010000025">
    <property type="protein sequence ID" value="MDH0127063.1"/>
    <property type="molecule type" value="Genomic_DNA"/>
</dbReference>
<comment type="caution">
    <text evidence="1">The sequence shown here is derived from an EMBL/GenBank/DDBJ whole genome shotgun (WGS) entry which is preliminary data.</text>
</comment>
<proteinExistence type="predicted"/>
<dbReference type="Proteomes" id="UP001158087">
    <property type="component" value="Unassembled WGS sequence"/>
</dbReference>
<protein>
    <submittedName>
        <fullName evidence="1">Uncharacterized protein</fullName>
    </submittedName>
</protein>
<sequence length="96" mass="10387">MEKTNETLNEQQIELLGIMGKDMAKTIMQTAILHDATDPIALDMVVQHSVSNAYEGLVAGGATEPYATLASRELYQVIRQECLAISNATVRKGGHA</sequence>
<accession>A0AA42H7L1</accession>